<name>A0AAD9NH63_9ANNE</name>
<sequence>MRNHETVGDNTKRLFSSNFVKNRVNIEANSNSMRTRTKPENSTRKFPELKKSRPISEARSRKNVGKVQLSLPTCRTRPKLISEPTHPDFRQLYYKREVTWQRPRDPTLFEGVRSFCKFTRLRRTNTDTKNAIPTLEEIKKERAIIRQNDSIRGYSRQGDIDDAQTPSFPVYSVWERMSPTVDIDESDTEQANGGKKSALSHLSEFSDLGLPRIFAEIHVWEPTANAKLLPSRRKNTLLYSRMYPWHPKPVTYHNFFLPQIEK</sequence>
<feature type="compositionally biased region" description="Basic and acidic residues" evidence="1">
    <location>
        <begin position="37"/>
        <end position="60"/>
    </location>
</feature>
<reference evidence="2" key="1">
    <citation type="journal article" date="2023" name="Mol. Biol. Evol.">
        <title>Third-Generation Sequencing Reveals the Adaptive Role of the Epigenome in Three Deep-Sea Polychaetes.</title>
        <authorList>
            <person name="Perez M."/>
            <person name="Aroh O."/>
            <person name="Sun Y."/>
            <person name="Lan Y."/>
            <person name="Juniper S.K."/>
            <person name="Young C.R."/>
            <person name="Angers B."/>
            <person name="Qian P.Y."/>
        </authorList>
    </citation>
    <scope>NUCLEOTIDE SEQUENCE</scope>
    <source>
        <strain evidence="2">P08H-3</strain>
    </source>
</reference>
<evidence type="ECO:0000256" key="1">
    <source>
        <dbReference type="SAM" id="MobiDB-lite"/>
    </source>
</evidence>
<organism evidence="2 3">
    <name type="scientific">Paralvinella palmiformis</name>
    <dbReference type="NCBI Taxonomy" id="53620"/>
    <lineage>
        <taxon>Eukaryota</taxon>
        <taxon>Metazoa</taxon>
        <taxon>Spiralia</taxon>
        <taxon>Lophotrochozoa</taxon>
        <taxon>Annelida</taxon>
        <taxon>Polychaeta</taxon>
        <taxon>Sedentaria</taxon>
        <taxon>Canalipalpata</taxon>
        <taxon>Terebellida</taxon>
        <taxon>Terebelliformia</taxon>
        <taxon>Alvinellidae</taxon>
        <taxon>Paralvinella</taxon>
    </lineage>
</organism>
<dbReference type="Proteomes" id="UP001208570">
    <property type="component" value="Unassembled WGS sequence"/>
</dbReference>
<protein>
    <submittedName>
        <fullName evidence="2">Uncharacterized protein</fullName>
    </submittedName>
</protein>
<comment type="caution">
    <text evidence="2">The sequence shown here is derived from an EMBL/GenBank/DDBJ whole genome shotgun (WGS) entry which is preliminary data.</text>
</comment>
<dbReference type="AlphaFoldDB" id="A0AAD9NH63"/>
<accession>A0AAD9NH63</accession>
<feature type="region of interest" description="Disordered" evidence="1">
    <location>
        <begin position="27"/>
        <end position="66"/>
    </location>
</feature>
<keyword evidence="3" id="KW-1185">Reference proteome</keyword>
<dbReference type="EMBL" id="JAODUP010000032">
    <property type="protein sequence ID" value="KAK2167004.1"/>
    <property type="molecule type" value="Genomic_DNA"/>
</dbReference>
<evidence type="ECO:0000313" key="2">
    <source>
        <dbReference type="EMBL" id="KAK2167004.1"/>
    </source>
</evidence>
<proteinExistence type="predicted"/>
<gene>
    <name evidence="2" type="ORF">LSH36_32g00038</name>
</gene>
<evidence type="ECO:0000313" key="3">
    <source>
        <dbReference type="Proteomes" id="UP001208570"/>
    </source>
</evidence>